<dbReference type="PANTHER" id="PTHR12356:SF19">
    <property type="entry name" value="NUDC DOMAIN-CONTAINING PROTEIN 3"/>
    <property type="match status" value="1"/>
</dbReference>
<dbReference type="Pfam" id="PF04969">
    <property type="entry name" value="CS"/>
    <property type="match status" value="1"/>
</dbReference>
<dbReference type="GO" id="GO:0006457">
    <property type="term" value="P:protein folding"/>
    <property type="evidence" value="ECO:0007669"/>
    <property type="project" value="TreeGrafter"/>
</dbReference>
<dbReference type="SUPFAM" id="SSF49764">
    <property type="entry name" value="HSP20-like chaperones"/>
    <property type="match status" value="1"/>
</dbReference>
<name>A0A131XWV7_IXORI</name>
<organism evidence="4">
    <name type="scientific">Ixodes ricinus</name>
    <name type="common">Common tick</name>
    <name type="synonym">Acarus ricinus</name>
    <dbReference type="NCBI Taxonomy" id="34613"/>
    <lineage>
        <taxon>Eukaryota</taxon>
        <taxon>Metazoa</taxon>
        <taxon>Ecdysozoa</taxon>
        <taxon>Arthropoda</taxon>
        <taxon>Chelicerata</taxon>
        <taxon>Arachnida</taxon>
        <taxon>Acari</taxon>
        <taxon>Parasitiformes</taxon>
        <taxon>Ixodida</taxon>
        <taxon>Ixodoidea</taxon>
        <taxon>Ixodidae</taxon>
        <taxon>Ixodinae</taxon>
        <taxon>Ixodes</taxon>
    </lineage>
</organism>
<dbReference type="InterPro" id="IPR037898">
    <property type="entry name" value="NudC_fam"/>
</dbReference>
<dbReference type="PANTHER" id="PTHR12356">
    <property type="entry name" value="NUCLEAR MOVEMENT PROTEIN NUDC"/>
    <property type="match status" value="1"/>
</dbReference>
<accession>A0A131XWV7</accession>
<dbReference type="EMBL" id="GEFM01004053">
    <property type="protein sequence ID" value="JAP71743.1"/>
    <property type="molecule type" value="mRNA"/>
</dbReference>
<dbReference type="InterPro" id="IPR008978">
    <property type="entry name" value="HSP20-like_chaperone"/>
</dbReference>
<evidence type="ECO:0000313" key="4">
    <source>
        <dbReference type="EMBL" id="JAP71743.1"/>
    </source>
</evidence>
<dbReference type="Pfam" id="PF14050">
    <property type="entry name" value="Nudc_N"/>
    <property type="match status" value="1"/>
</dbReference>
<dbReference type="GO" id="GO:0051082">
    <property type="term" value="F:unfolded protein binding"/>
    <property type="evidence" value="ECO:0007669"/>
    <property type="project" value="TreeGrafter"/>
</dbReference>
<dbReference type="GO" id="GO:0005737">
    <property type="term" value="C:cytoplasm"/>
    <property type="evidence" value="ECO:0007669"/>
    <property type="project" value="TreeGrafter"/>
</dbReference>
<dbReference type="InterPro" id="IPR007052">
    <property type="entry name" value="CS_dom"/>
</dbReference>
<sequence>MDRSHRGIYDSTLLGILSNEGQIYPFLDAIFDFLYRRTDFYHVKNSPSDKLGFPPGIARRLVRIAFQKYNNLASSASEEVEEKVSIAPTEGPELTVPSSAGVVEIETTATSDDTLESNNNDFCELQEADTDAEPQDTTPDSKEKADETLANNGTVGKLDADVGKANVSGADDDPNYDPVQARFQSHPESYNGAIRDGYCWSQSIHDLDVRVKVGAEVTSRNQVRVDLSHTHLKVQVQDVGTDSWSAPVDGDLPWRIKLDDSIWTLVPGDHILVNMEKAEERWWDQLLVSEAKINVRAIDPSKPFEDLDEESQAKIQELTYNNIQRQMGRKTPKQEKVENLLREAWDKDGSPFKGQPFDPSIVNVSNYDDL</sequence>
<protein>
    <submittedName>
        <fullName evidence="4">Putative nuclear distribution protein nudc</fullName>
    </submittedName>
</protein>
<dbReference type="Gene3D" id="2.60.40.790">
    <property type="match status" value="1"/>
</dbReference>
<evidence type="ECO:0000256" key="2">
    <source>
        <dbReference type="SAM" id="MobiDB-lite"/>
    </source>
</evidence>
<dbReference type="InterPro" id="IPR025934">
    <property type="entry name" value="NudC_N_dom"/>
</dbReference>
<evidence type="ECO:0000256" key="1">
    <source>
        <dbReference type="ARBA" id="ARBA00022553"/>
    </source>
</evidence>
<keyword evidence="1" id="KW-0597">Phosphoprotein</keyword>
<reference evidence="4" key="1">
    <citation type="submission" date="2016-02" db="EMBL/GenBank/DDBJ databases">
        <title>RNAseq analyses of the midgut from blood- or serum-fed Ixodes ricinus ticks.</title>
        <authorList>
            <person name="Perner J."/>
            <person name="Provaznik J."/>
            <person name="Schrenkova J."/>
            <person name="Urbanova V."/>
            <person name="Ribeiro J.M."/>
            <person name="Kopacek P."/>
        </authorList>
    </citation>
    <scope>NUCLEOTIDE SEQUENCE</scope>
    <source>
        <tissue evidence="4">Gut</tissue>
    </source>
</reference>
<feature type="region of interest" description="Disordered" evidence="2">
    <location>
        <begin position="128"/>
        <end position="182"/>
    </location>
</feature>
<feature type="domain" description="CS" evidence="3">
    <location>
        <begin position="193"/>
        <end position="287"/>
    </location>
</feature>
<dbReference type="AlphaFoldDB" id="A0A131XWV7"/>
<dbReference type="PROSITE" id="PS51203">
    <property type="entry name" value="CS"/>
    <property type="match status" value="1"/>
</dbReference>
<proteinExistence type="evidence at transcript level"/>
<evidence type="ECO:0000259" key="3">
    <source>
        <dbReference type="PROSITE" id="PS51203"/>
    </source>
</evidence>